<keyword evidence="1 2" id="KW-0732">Signal</keyword>
<dbReference type="InterPro" id="IPR050328">
    <property type="entry name" value="Dev_Immune_Receptor"/>
</dbReference>
<dbReference type="PANTHER" id="PTHR24373">
    <property type="entry name" value="SLIT RELATED LEUCINE-RICH REPEAT NEURONAL PROTEIN"/>
    <property type="match status" value="1"/>
</dbReference>
<reference evidence="3" key="1">
    <citation type="submission" date="2021-03" db="EMBL/GenBank/DDBJ databases">
        <title>Chromosome level genome of the anhydrobiotic midge Polypedilum vanderplanki.</title>
        <authorList>
            <person name="Yoshida Y."/>
            <person name="Kikawada T."/>
            <person name="Gusev O."/>
        </authorList>
    </citation>
    <scope>NUCLEOTIDE SEQUENCE</scope>
    <source>
        <strain evidence="3">NIAS01</strain>
        <tissue evidence="3">Whole body or cell culture</tissue>
    </source>
</reference>
<proteinExistence type="predicted"/>
<dbReference type="Gene3D" id="3.80.10.10">
    <property type="entry name" value="Ribonuclease Inhibitor"/>
    <property type="match status" value="1"/>
</dbReference>
<accession>A0A9J6BDN0</accession>
<evidence type="ECO:0000313" key="4">
    <source>
        <dbReference type="Proteomes" id="UP001107558"/>
    </source>
</evidence>
<keyword evidence="4" id="KW-1185">Reference proteome</keyword>
<feature type="signal peptide" evidence="2">
    <location>
        <begin position="1"/>
        <end position="15"/>
    </location>
</feature>
<evidence type="ECO:0000313" key="3">
    <source>
        <dbReference type="EMBL" id="KAG5667818.1"/>
    </source>
</evidence>
<organism evidence="3 4">
    <name type="scientific">Polypedilum vanderplanki</name>
    <name type="common">Sleeping chironomid midge</name>
    <dbReference type="NCBI Taxonomy" id="319348"/>
    <lineage>
        <taxon>Eukaryota</taxon>
        <taxon>Metazoa</taxon>
        <taxon>Ecdysozoa</taxon>
        <taxon>Arthropoda</taxon>
        <taxon>Hexapoda</taxon>
        <taxon>Insecta</taxon>
        <taxon>Pterygota</taxon>
        <taxon>Neoptera</taxon>
        <taxon>Endopterygota</taxon>
        <taxon>Diptera</taxon>
        <taxon>Nematocera</taxon>
        <taxon>Chironomoidea</taxon>
        <taxon>Chironomidae</taxon>
        <taxon>Chironominae</taxon>
        <taxon>Polypedilum</taxon>
        <taxon>Polypedilum</taxon>
    </lineage>
</organism>
<comment type="caution">
    <text evidence="3">The sequence shown here is derived from an EMBL/GenBank/DDBJ whole genome shotgun (WGS) entry which is preliminary data.</text>
</comment>
<gene>
    <name evidence="3" type="ORF">PVAND_015787</name>
</gene>
<dbReference type="InterPro" id="IPR032675">
    <property type="entry name" value="LRR_dom_sf"/>
</dbReference>
<dbReference type="SUPFAM" id="SSF52058">
    <property type="entry name" value="L domain-like"/>
    <property type="match status" value="1"/>
</dbReference>
<evidence type="ECO:0000256" key="1">
    <source>
        <dbReference type="ARBA" id="ARBA00022729"/>
    </source>
</evidence>
<dbReference type="AlphaFoldDB" id="A0A9J6BDN0"/>
<dbReference type="Pfam" id="PF13855">
    <property type="entry name" value="LRR_8"/>
    <property type="match status" value="1"/>
</dbReference>
<dbReference type="InterPro" id="IPR001611">
    <property type="entry name" value="Leu-rich_rpt"/>
</dbReference>
<feature type="chain" id="PRO_5039890655" evidence="2">
    <location>
        <begin position="16"/>
        <end position="197"/>
    </location>
</feature>
<dbReference type="PANTHER" id="PTHR24373:SF275">
    <property type="entry name" value="TIR DOMAIN-CONTAINING PROTEIN"/>
    <property type="match status" value="1"/>
</dbReference>
<dbReference type="Proteomes" id="UP001107558">
    <property type="component" value="Chromosome 4"/>
</dbReference>
<name>A0A9J6BDN0_POLVA</name>
<dbReference type="EMBL" id="JADBJN010000004">
    <property type="protein sequence ID" value="KAG5667818.1"/>
    <property type="molecule type" value="Genomic_DNA"/>
</dbReference>
<evidence type="ECO:0000256" key="2">
    <source>
        <dbReference type="SAM" id="SignalP"/>
    </source>
</evidence>
<dbReference type="OrthoDB" id="7718116at2759"/>
<protein>
    <submittedName>
        <fullName evidence="3">Uncharacterized protein</fullName>
    </submittedName>
</protein>
<sequence>MKLLIIFCFVSFSSSIIIECEFKKDNWKIIDEIYLCGLKNWPSITLPGTLITSATGTYQPSTNHYNVQAFESIDRQIYYIPHGLVQIFPNLIALTIWNGRIKEIHQNDFQQFPNLIYLNLGMNDIEILENDLFKFNYHLEFIRFFVNKIKEIHPSIFDNLNNLQWLDLEYNQCVNKEMKNRLNVLKFIDELKEICQE</sequence>